<dbReference type="GO" id="GO:0071944">
    <property type="term" value="C:cell periphery"/>
    <property type="evidence" value="ECO:0007669"/>
    <property type="project" value="TreeGrafter"/>
</dbReference>
<feature type="domain" description="Ig-like" evidence="10">
    <location>
        <begin position="130"/>
        <end position="236"/>
    </location>
</feature>
<dbReference type="Gene3D" id="2.60.40.10">
    <property type="entry name" value="Immunoglobulins"/>
    <property type="match status" value="2"/>
</dbReference>
<dbReference type="InterPro" id="IPR036383">
    <property type="entry name" value="TSP1_rpt_sf"/>
</dbReference>
<accession>A0A177B0S4</accession>
<dbReference type="Pfam" id="PF13927">
    <property type="entry name" value="Ig_3"/>
    <property type="match status" value="1"/>
</dbReference>
<dbReference type="Proteomes" id="UP000078046">
    <property type="component" value="Unassembled WGS sequence"/>
</dbReference>
<comment type="similarity">
    <text evidence="2">Belongs to the unc-5 family.</text>
</comment>
<dbReference type="InterPro" id="IPR057755">
    <property type="entry name" value="UNC5A-D-like_N"/>
</dbReference>
<dbReference type="PANTHER" id="PTHR16311">
    <property type="entry name" value="THROMBOSPONDIN TYPE I DOMAIN-CONTAINING 1"/>
    <property type="match status" value="1"/>
</dbReference>
<reference evidence="11 12" key="1">
    <citation type="submission" date="2016-04" db="EMBL/GenBank/DDBJ databases">
        <title>The genome of Intoshia linei affirms orthonectids as highly simplified spiralians.</title>
        <authorList>
            <person name="Mikhailov K.V."/>
            <person name="Slusarev G.S."/>
            <person name="Nikitin M.A."/>
            <person name="Logacheva M.D."/>
            <person name="Penin A."/>
            <person name="Aleoshin V."/>
            <person name="Panchin Y.V."/>
        </authorList>
    </citation>
    <scope>NUCLEOTIDE SEQUENCE [LARGE SCALE GENOMIC DNA]</scope>
    <source>
        <strain evidence="11">Intl2013</strain>
        <tissue evidence="11">Whole animal</tissue>
    </source>
</reference>
<dbReference type="OrthoDB" id="5973910at2759"/>
<keyword evidence="12" id="KW-1185">Reference proteome</keyword>
<evidence type="ECO:0000256" key="5">
    <source>
        <dbReference type="ARBA" id="ARBA00023157"/>
    </source>
</evidence>
<comment type="subcellular location">
    <subcellularLocation>
        <location evidence="1">Membrane</location>
        <topology evidence="1">Single-pass type I membrane protein</topology>
    </subcellularLocation>
</comment>
<keyword evidence="8" id="KW-0393">Immunoglobulin domain</keyword>
<dbReference type="InterPro" id="IPR003599">
    <property type="entry name" value="Ig_sub"/>
</dbReference>
<evidence type="ECO:0000256" key="9">
    <source>
        <dbReference type="SAM" id="Phobius"/>
    </source>
</evidence>
<keyword evidence="4 9" id="KW-0472">Membrane</keyword>
<evidence type="ECO:0000256" key="7">
    <source>
        <dbReference type="ARBA" id="ARBA00023180"/>
    </source>
</evidence>
<dbReference type="InterPro" id="IPR003598">
    <property type="entry name" value="Ig_sub2"/>
</dbReference>
<comment type="caution">
    <text evidence="11">The sequence shown here is derived from an EMBL/GenBank/DDBJ whole genome shotgun (WGS) entry which is preliminary data.</text>
</comment>
<dbReference type="AlphaFoldDB" id="A0A177B0S4"/>
<evidence type="ECO:0000313" key="11">
    <source>
        <dbReference type="EMBL" id="OAF67868.1"/>
    </source>
</evidence>
<evidence type="ECO:0000256" key="1">
    <source>
        <dbReference type="ARBA" id="ARBA00004479"/>
    </source>
</evidence>
<dbReference type="SUPFAM" id="SSF48726">
    <property type="entry name" value="Immunoglobulin"/>
    <property type="match status" value="1"/>
</dbReference>
<name>A0A177B0S4_9BILA</name>
<dbReference type="InterPro" id="IPR013783">
    <property type="entry name" value="Ig-like_fold"/>
</dbReference>
<gene>
    <name evidence="11" type="ORF">A3Q56_04408</name>
</gene>
<dbReference type="InterPro" id="IPR000884">
    <property type="entry name" value="TSP1_rpt"/>
</dbReference>
<dbReference type="SUPFAM" id="SSF82895">
    <property type="entry name" value="TSP-1 type 1 repeat"/>
    <property type="match status" value="1"/>
</dbReference>
<evidence type="ECO:0000256" key="4">
    <source>
        <dbReference type="ARBA" id="ARBA00023136"/>
    </source>
</evidence>
<dbReference type="SMART" id="SM00409">
    <property type="entry name" value="IG"/>
    <property type="match status" value="1"/>
</dbReference>
<keyword evidence="6 11" id="KW-0675">Receptor</keyword>
<organism evidence="11 12">
    <name type="scientific">Intoshia linei</name>
    <dbReference type="NCBI Taxonomy" id="1819745"/>
    <lineage>
        <taxon>Eukaryota</taxon>
        <taxon>Metazoa</taxon>
        <taxon>Spiralia</taxon>
        <taxon>Lophotrochozoa</taxon>
        <taxon>Mesozoa</taxon>
        <taxon>Orthonectida</taxon>
        <taxon>Rhopaluridae</taxon>
        <taxon>Intoshia</taxon>
    </lineage>
</organism>
<evidence type="ECO:0000313" key="12">
    <source>
        <dbReference type="Proteomes" id="UP000078046"/>
    </source>
</evidence>
<dbReference type="EMBL" id="LWCA01000557">
    <property type="protein sequence ID" value="OAF67868.1"/>
    <property type="molecule type" value="Genomic_DNA"/>
</dbReference>
<dbReference type="Pfam" id="PF00090">
    <property type="entry name" value="TSP_1"/>
    <property type="match status" value="1"/>
</dbReference>
<protein>
    <submittedName>
        <fullName evidence="11">Netrin receptor unc-5</fullName>
    </submittedName>
</protein>
<feature type="transmembrane region" description="Helical" evidence="9">
    <location>
        <begin position="302"/>
        <end position="325"/>
    </location>
</feature>
<keyword evidence="3" id="KW-0217">Developmental protein</keyword>
<keyword evidence="9" id="KW-0812">Transmembrane</keyword>
<dbReference type="PANTHER" id="PTHR16311:SF3">
    <property type="entry name" value="THROMBOSPONDIN TYPE-1 DOMAIN-CONTAINING PROTEIN 1"/>
    <property type="match status" value="1"/>
</dbReference>
<dbReference type="InterPro" id="IPR038877">
    <property type="entry name" value="THSD1"/>
</dbReference>
<dbReference type="SMART" id="SM00209">
    <property type="entry name" value="TSP1"/>
    <property type="match status" value="1"/>
</dbReference>
<evidence type="ECO:0000259" key="10">
    <source>
        <dbReference type="PROSITE" id="PS50835"/>
    </source>
</evidence>
<keyword evidence="7" id="KW-0325">Glycoprotein</keyword>
<dbReference type="InterPro" id="IPR036179">
    <property type="entry name" value="Ig-like_dom_sf"/>
</dbReference>
<evidence type="ECO:0000256" key="3">
    <source>
        <dbReference type="ARBA" id="ARBA00022473"/>
    </source>
</evidence>
<dbReference type="SMART" id="SM00408">
    <property type="entry name" value="IGc2"/>
    <property type="match status" value="1"/>
</dbReference>
<dbReference type="InterPro" id="IPR007110">
    <property type="entry name" value="Ig-like_dom"/>
</dbReference>
<dbReference type="Pfam" id="PF25609">
    <property type="entry name" value="Unc5_NetrinR_N"/>
    <property type="match status" value="1"/>
</dbReference>
<keyword evidence="5" id="KW-1015">Disulfide bond</keyword>
<evidence type="ECO:0000256" key="8">
    <source>
        <dbReference type="ARBA" id="ARBA00023319"/>
    </source>
</evidence>
<sequence>MFFFTFLDAFTQTNLKETTKLISESKLTNIAAYKPKFITEPLPTYYIVKRKPVELICRAYHAMQILFKCAERWINTSLHSQKELHDPINNYKYIETRISINKEDVEDYFGENGYWCKCFAYNKVAESGLPLTAETKKGLIHIAYIKKRFSLDPLNTQLKLNSFLELKCIGPQANPKANITWYLADEPIKYHTFDNVAVSKDNNLIIQNFIKENVGKYTCVAENIAARRYSKPAIVSLSEENKWSEWTSWSPCSKICGEGLQYRERYCQVSLDKTFCSGHSREEKKCRNQCKDGYFNIPSNDAFIILFILLTVVVIIVLLIALFCIKRCKNKKKIFQFFKSPKRNLFYKTQPKYISDNWNSDPLKSQFQLMNQDKDYILNMNQSPGWKFDLITKIENSCDYTNSFSNVNNFLVDTGVYENETDKITNKNTYSTINNYDNFSNYDIIERNLLKSFQLCKRNINESIKIYAKHKKNINYENLIKMEISFDPINTSNLENTKLIITPTIYVNFKQENQNVIGEFTLFLPHNAKNLSCGYYFVCTDNLSKVKTIVKEMRLVVIKNEKNGQNLEQSKYLKLFVIPNIVDLLRIFQKQFTVNDYQTWYSQEFLISKDNTLELLYINNTLNLNPILEEMKIDLKLLFDGTRLYESQILKHGDNFNRHTLLINVKQKNKTNEYKFVFEFNKREPRLADIKDVKFHLIRKNKSEFEKSVATIQSSGYYSQY</sequence>
<evidence type="ECO:0000256" key="6">
    <source>
        <dbReference type="ARBA" id="ARBA00023170"/>
    </source>
</evidence>
<keyword evidence="9" id="KW-1133">Transmembrane helix</keyword>
<dbReference type="PROSITE" id="PS50092">
    <property type="entry name" value="TSP1"/>
    <property type="match status" value="1"/>
</dbReference>
<dbReference type="PROSITE" id="PS50835">
    <property type="entry name" value="IG_LIKE"/>
    <property type="match status" value="1"/>
</dbReference>
<dbReference type="Gene3D" id="2.20.100.10">
    <property type="entry name" value="Thrombospondin type-1 (TSP1) repeat"/>
    <property type="match status" value="1"/>
</dbReference>
<evidence type="ECO:0000256" key="2">
    <source>
        <dbReference type="ARBA" id="ARBA00009844"/>
    </source>
</evidence>
<proteinExistence type="inferred from homology"/>